<gene>
    <name evidence="1" type="ORF">V1517DRAFT_238792</name>
</gene>
<accession>A0ACC3TK10</accession>
<evidence type="ECO:0000313" key="2">
    <source>
        <dbReference type="Proteomes" id="UP001489719"/>
    </source>
</evidence>
<sequence>SSTPIVKRTYTTECPLANVLWAKYKSYRKDEVRPYSHSYRTSRYFPSLLIATQTPRKKRIMLYPSALLIVAFSLASVFIGHQEINYFYNRNDAVREVRFLIVNIICVRTFYFFLNGFLKKDGADGATVYFNSSRDNCLESSDDALFNSSTTVEI</sequence>
<feature type="non-terminal residue" evidence="1">
    <location>
        <position position="1"/>
    </location>
</feature>
<dbReference type="Proteomes" id="UP001489719">
    <property type="component" value="Unassembled WGS sequence"/>
</dbReference>
<organism evidence="1 2">
    <name type="scientific">Lipomyces orientalis</name>
    <dbReference type="NCBI Taxonomy" id="1233043"/>
    <lineage>
        <taxon>Eukaryota</taxon>
        <taxon>Fungi</taxon>
        <taxon>Dikarya</taxon>
        <taxon>Ascomycota</taxon>
        <taxon>Saccharomycotina</taxon>
        <taxon>Lipomycetes</taxon>
        <taxon>Lipomycetales</taxon>
        <taxon>Lipomycetaceae</taxon>
        <taxon>Lipomyces</taxon>
    </lineage>
</organism>
<comment type="caution">
    <text evidence="1">The sequence shown here is derived from an EMBL/GenBank/DDBJ whole genome shotgun (WGS) entry which is preliminary data.</text>
</comment>
<name>A0ACC3TK10_9ASCO</name>
<feature type="non-terminal residue" evidence="1">
    <location>
        <position position="154"/>
    </location>
</feature>
<reference evidence="2" key="1">
    <citation type="journal article" date="2024" name="Front. Bioeng. Biotechnol.">
        <title>Genome-scale model development and genomic sequencing of the oleaginous clade Lipomyces.</title>
        <authorList>
            <person name="Czajka J.J."/>
            <person name="Han Y."/>
            <person name="Kim J."/>
            <person name="Mondo S.J."/>
            <person name="Hofstad B.A."/>
            <person name="Robles A."/>
            <person name="Haridas S."/>
            <person name="Riley R."/>
            <person name="LaButti K."/>
            <person name="Pangilinan J."/>
            <person name="Andreopoulos W."/>
            <person name="Lipzen A."/>
            <person name="Yan J."/>
            <person name="Wang M."/>
            <person name="Ng V."/>
            <person name="Grigoriev I.V."/>
            <person name="Spatafora J.W."/>
            <person name="Magnuson J.K."/>
            <person name="Baker S.E."/>
            <person name="Pomraning K.R."/>
        </authorList>
    </citation>
    <scope>NUCLEOTIDE SEQUENCE [LARGE SCALE GENOMIC DNA]</scope>
    <source>
        <strain evidence="2">CBS 10300</strain>
    </source>
</reference>
<dbReference type="EMBL" id="MU970096">
    <property type="protein sequence ID" value="KAK9321529.1"/>
    <property type="molecule type" value="Genomic_DNA"/>
</dbReference>
<proteinExistence type="predicted"/>
<evidence type="ECO:0000313" key="1">
    <source>
        <dbReference type="EMBL" id="KAK9321529.1"/>
    </source>
</evidence>
<protein>
    <submittedName>
        <fullName evidence="1">Uncharacterized protein</fullName>
    </submittedName>
</protein>
<keyword evidence="2" id="KW-1185">Reference proteome</keyword>